<gene>
    <name evidence="1" type="ORF">K402DRAFT_403755</name>
</gene>
<evidence type="ECO:0000313" key="2">
    <source>
        <dbReference type="Proteomes" id="UP000800041"/>
    </source>
</evidence>
<reference evidence="1" key="1">
    <citation type="journal article" date="2020" name="Stud. Mycol.">
        <title>101 Dothideomycetes genomes: a test case for predicting lifestyles and emergence of pathogens.</title>
        <authorList>
            <person name="Haridas S."/>
            <person name="Albert R."/>
            <person name="Binder M."/>
            <person name="Bloem J."/>
            <person name="Labutti K."/>
            <person name="Salamov A."/>
            <person name="Andreopoulos B."/>
            <person name="Baker S."/>
            <person name="Barry K."/>
            <person name="Bills G."/>
            <person name="Bluhm B."/>
            <person name="Cannon C."/>
            <person name="Castanera R."/>
            <person name="Culley D."/>
            <person name="Daum C."/>
            <person name="Ezra D."/>
            <person name="Gonzalez J."/>
            <person name="Henrissat B."/>
            <person name="Kuo A."/>
            <person name="Liang C."/>
            <person name="Lipzen A."/>
            <person name="Lutzoni F."/>
            <person name="Magnuson J."/>
            <person name="Mondo S."/>
            <person name="Nolan M."/>
            <person name="Ohm R."/>
            <person name="Pangilinan J."/>
            <person name="Park H.-J."/>
            <person name="Ramirez L."/>
            <person name="Alfaro M."/>
            <person name="Sun H."/>
            <person name="Tritt A."/>
            <person name="Yoshinaga Y."/>
            <person name="Zwiers L.-H."/>
            <person name="Turgeon B."/>
            <person name="Goodwin S."/>
            <person name="Spatafora J."/>
            <person name="Crous P."/>
            <person name="Grigoriev I."/>
        </authorList>
    </citation>
    <scope>NUCLEOTIDE SEQUENCE</scope>
    <source>
        <strain evidence="1">CBS 113979</strain>
    </source>
</reference>
<dbReference type="EMBL" id="ML977153">
    <property type="protein sequence ID" value="KAF1987235.1"/>
    <property type="molecule type" value="Genomic_DNA"/>
</dbReference>
<evidence type="ECO:0000313" key="1">
    <source>
        <dbReference type="EMBL" id="KAF1987235.1"/>
    </source>
</evidence>
<accession>A0A6G1H236</accession>
<protein>
    <submittedName>
        <fullName evidence="1">Uncharacterized protein</fullName>
    </submittedName>
</protein>
<organism evidence="1 2">
    <name type="scientific">Aulographum hederae CBS 113979</name>
    <dbReference type="NCBI Taxonomy" id="1176131"/>
    <lineage>
        <taxon>Eukaryota</taxon>
        <taxon>Fungi</taxon>
        <taxon>Dikarya</taxon>
        <taxon>Ascomycota</taxon>
        <taxon>Pezizomycotina</taxon>
        <taxon>Dothideomycetes</taxon>
        <taxon>Pleosporomycetidae</taxon>
        <taxon>Aulographales</taxon>
        <taxon>Aulographaceae</taxon>
    </lineage>
</organism>
<keyword evidence="2" id="KW-1185">Reference proteome</keyword>
<dbReference type="AlphaFoldDB" id="A0A6G1H236"/>
<name>A0A6G1H236_9PEZI</name>
<dbReference type="Proteomes" id="UP000800041">
    <property type="component" value="Unassembled WGS sequence"/>
</dbReference>
<proteinExistence type="predicted"/>
<sequence>MSILMSSPRSPCQTFESRAMPVTCASSSLFSILPPQKPSCSTFTQLDPKTSFTHPCPSASPPRSASNRHLKLQQDLHGAQTAMWPLLDPSRRHPYVRGGLELELAIATYLKPTAAAAAAGDDSARRKAASRRGVVQLWVWIWDLAANLACGSCQIPQSFSAPPMA</sequence>